<gene>
    <name evidence="1" type="ORF">ERS686654_01864</name>
</gene>
<name>A0A0S4SQI0_CAMHY</name>
<sequence>MKTIQILVATAVAGLVLTGCVELKLPELPKAGKQENEKHKLTDEECKIILEKFRKAEVSTSDSYKRLEYDAHDCQIRSNGADIDIEKIMEMNK</sequence>
<protein>
    <recommendedName>
        <fullName evidence="3">Lipoprotein</fullName>
    </recommendedName>
</protein>
<accession>A0A0S4SQI0</accession>
<dbReference type="RefSeq" id="WP_059435400.1">
    <property type="nucleotide sequence ID" value="NZ_FAVB01000005.1"/>
</dbReference>
<dbReference type="EMBL" id="FAVB01000005">
    <property type="protein sequence ID" value="CUU88264.1"/>
    <property type="molecule type" value="Genomic_DNA"/>
</dbReference>
<dbReference type="Proteomes" id="UP000052237">
    <property type="component" value="Unassembled WGS sequence"/>
</dbReference>
<reference evidence="1 2" key="1">
    <citation type="submission" date="2015-11" db="EMBL/GenBank/DDBJ databases">
        <authorList>
            <consortium name="Pathogen Informatics"/>
        </authorList>
    </citation>
    <scope>NUCLEOTIDE SEQUENCE [LARGE SCALE GENOMIC DNA]</scope>
    <source>
        <strain evidence="1 2">006A-0059</strain>
    </source>
</reference>
<comment type="caution">
    <text evidence="1">The sequence shown here is derived from an EMBL/GenBank/DDBJ whole genome shotgun (WGS) entry which is preliminary data.</text>
</comment>
<evidence type="ECO:0000313" key="2">
    <source>
        <dbReference type="Proteomes" id="UP000052237"/>
    </source>
</evidence>
<keyword evidence="2" id="KW-1185">Reference proteome</keyword>
<organism evidence="1 2">
    <name type="scientific">Campylobacter hyointestinalis subsp. hyointestinalis</name>
    <dbReference type="NCBI Taxonomy" id="91352"/>
    <lineage>
        <taxon>Bacteria</taxon>
        <taxon>Pseudomonadati</taxon>
        <taxon>Campylobacterota</taxon>
        <taxon>Epsilonproteobacteria</taxon>
        <taxon>Campylobacterales</taxon>
        <taxon>Campylobacteraceae</taxon>
        <taxon>Campylobacter</taxon>
    </lineage>
</organism>
<evidence type="ECO:0000313" key="1">
    <source>
        <dbReference type="EMBL" id="CUU88264.1"/>
    </source>
</evidence>
<dbReference type="AlphaFoldDB" id="A0A0S4SQI0"/>
<dbReference type="PROSITE" id="PS51257">
    <property type="entry name" value="PROKAR_LIPOPROTEIN"/>
    <property type="match status" value="1"/>
</dbReference>
<proteinExistence type="predicted"/>
<evidence type="ECO:0008006" key="3">
    <source>
        <dbReference type="Google" id="ProtNLM"/>
    </source>
</evidence>